<sequence>MTTQTSSASPPPSTPPPKYEVFLSFRGLDTRKGFTDYLYNALMQKGIHTFRDDEQLDSGEPISTALLKAIEESQISVVILSKNYATSTWCLDELATMVELAANIKSRLILPVFYDVTPSEVREQTGEHFKEVFAQHDKDFKGEPGKVTRWKESLTAIANLSGFDLRGYRYAKEVITKIVERIFAGLNNTILTFSNDLKDFIGMDRVNEIKAKMSSRLGSEEVCVVGICGMTGIGKTTIAKALSQGIRNQFEAFSFISKVGEISRKESLFHIQEQLCDHLLNKKVTTRNADDVICKRLCGKRVLIILDNVDELEQIEAVAGKNDAELSNRFGKGSRIIITTTDDRLLVNYKPMICRIDKLTQQESLLLFCRKAFKKDHPMDGYEKLSYKFVDYIDGLPLALEVLGSSLRDRSVEYWSSKLVSLKDNKYSIEKKIIDVLKASFDGLENQEQQQIFLDTACFFKGENVCRVEKIFESCGYYPGININILREKYLISIKGGKLWMHDLLQQMGREIVRGESKKEGERSRLWLHTDALPVLKKNKCGKRLLQHQPIQTCSLSFMAFKDTPDNPIAIAKSSASETHKNLDMGQPIVTVHNDTSAAPFTIQLNGKNYNTWLKMMLLNVSGHGKRELFLDLPIAKDVWVRTTQMYYDVSDELQIYELRCKETRITQGGHFIASYSAEHKSVWLELDRRRPINMKCPDDVKIRQAEMHKDYIFDFLACLDDKFDKIR</sequence>
<dbReference type="Pfam" id="PF01582">
    <property type="entry name" value="TIR"/>
    <property type="match status" value="1"/>
</dbReference>
<evidence type="ECO:0000256" key="2">
    <source>
        <dbReference type="ARBA" id="ARBA00022737"/>
    </source>
</evidence>
<dbReference type="Gene3D" id="1.10.8.430">
    <property type="entry name" value="Helical domain of apoptotic protease-activating factors"/>
    <property type="match status" value="1"/>
</dbReference>
<dbReference type="InterPro" id="IPR036390">
    <property type="entry name" value="WH_DNA-bd_sf"/>
</dbReference>
<evidence type="ECO:0000259" key="5">
    <source>
        <dbReference type="PROSITE" id="PS50104"/>
    </source>
</evidence>
<dbReference type="InterPro" id="IPR000157">
    <property type="entry name" value="TIR_dom"/>
</dbReference>
<dbReference type="PANTHER" id="PTHR11017:SF574">
    <property type="entry name" value="ADP-RIBOSYL CYCLASE_CYCLIC ADP-RIBOSE HYDROLASE"/>
    <property type="match status" value="1"/>
</dbReference>
<dbReference type="SUPFAM" id="SSF52200">
    <property type="entry name" value="Toll/Interleukin receptor TIR domain"/>
    <property type="match status" value="1"/>
</dbReference>
<protein>
    <recommendedName>
        <fullName evidence="5">TIR domain-containing protein</fullName>
    </recommendedName>
</protein>
<dbReference type="GO" id="GO:0006952">
    <property type="term" value="P:defense response"/>
    <property type="evidence" value="ECO:0007669"/>
    <property type="project" value="UniProtKB-KW"/>
</dbReference>
<accession>A0A251N7P0</accession>
<gene>
    <name evidence="6" type="ORF">PRUPE_7G065600</name>
</gene>
<dbReference type="FunFam" id="3.40.50.10140:FF:000007">
    <property type="entry name" value="Disease resistance protein (TIR-NBS-LRR class)"/>
    <property type="match status" value="1"/>
</dbReference>
<name>A0A251N7P0_PRUPE</name>
<dbReference type="SMART" id="SM00255">
    <property type="entry name" value="TIR"/>
    <property type="match status" value="1"/>
</dbReference>
<dbReference type="Proteomes" id="UP000006882">
    <property type="component" value="Chromosome G7"/>
</dbReference>
<dbReference type="Gene3D" id="3.40.50.300">
    <property type="entry name" value="P-loop containing nucleotide triphosphate hydrolases"/>
    <property type="match status" value="1"/>
</dbReference>
<dbReference type="InterPro" id="IPR044974">
    <property type="entry name" value="Disease_R_plants"/>
</dbReference>
<dbReference type="GO" id="GO:0043531">
    <property type="term" value="F:ADP binding"/>
    <property type="evidence" value="ECO:0007669"/>
    <property type="project" value="InterPro"/>
</dbReference>
<dbReference type="PRINTS" id="PR00364">
    <property type="entry name" value="DISEASERSIST"/>
</dbReference>
<dbReference type="Gramene" id="ONH95343">
    <property type="protein sequence ID" value="ONH95343"/>
    <property type="gene ID" value="PRUPE_7G065600"/>
</dbReference>
<keyword evidence="4" id="KW-0520">NAD</keyword>
<proteinExistence type="predicted"/>
<dbReference type="SUPFAM" id="SSF46785">
    <property type="entry name" value="Winged helix' DNA-binding domain"/>
    <property type="match status" value="1"/>
</dbReference>
<evidence type="ECO:0000256" key="1">
    <source>
        <dbReference type="ARBA" id="ARBA00022614"/>
    </source>
</evidence>
<dbReference type="InterPro" id="IPR002182">
    <property type="entry name" value="NB-ARC"/>
</dbReference>
<dbReference type="InterPro" id="IPR027417">
    <property type="entry name" value="P-loop_NTPase"/>
</dbReference>
<dbReference type="PROSITE" id="PS50104">
    <property type="entry name" value="TIR"/>
    <property type="match status" value="1"/>
</dbReference>
<organism evidence="6 7">
    <name type="scientific">Prunus persica</name>
    <name type="common">Peach</name>
    <name type="synonym">Amygdalus persica</name>
    <dbReference type="NCBI Taxonomy" id="3760"/>
    <lineage>
        <taxon>Eukaryota</taxon>
        <taxon>Viridiplantae</taxon>
        <taxon>Streptophyta</taxon>
        <taxon>Embryophyta</taxon>
        <taxon>Tracheophyta</taxon>
        <taxon>Spermatophyta</taxon>
        <taxon>Magnoliopsida</taxon>
        <taxon>eudicotyledons</taxon>
        <taxon>Gunneridae</taxon>
        <taxon>Pentapetalae</taxon>
        <taxon>rosids</taxon>
        <taxon>fabids</taxon>
        <taxon>Rosales</taxon>
        <taxon>Rosaceae</taxon>
        <taxon>Amygdaloideae</taxon>
        <taxon>Amygdaleae</taxon>
        <taxon>Prunus</taxon>
    </lineage>
</organism>
<dbReference type="InterPro" id="IPR042197">
    <property type="entry name" value="Apaf_helical"/>
</dbReference>
<evidence type="ECO:0000313" key="7">
    <source>
        <dbReference type="Proteomes" id="UP000006882"/>
    </source>
</evidence>
<dbReference type="InterPro" id="IPR058192">
    <property type="entry name" value="WHD_ROQ1-like"/>
</dbReference>
<keyword evidence="3" id="KW-0611">Plant defense</keyword>
<dbReference type="Pfam" id="PF23282">
    <property type="entry name" value="WHD_ROQ1"/>
    <property type="match status" value="1"/>
</dbReference>
<dbReference type="eggNOG" id="ENOG502R41B">
    <property type="taxonomic scope" value="Eukaryota"/>
</dbReference>
<evidence type="ECO:0000256" key="3">
    <source>
        <dbReference type="ARBA" id="ARBA00022821"/>
    </source>
</evidence>
<keyword evidence="1" id="KW-0433">Leucine-rich repeat</keyword>
<keyword evidence="7" id="KW-1185">Reference proteome</keyword>
<evidence type="ECO:0000256" key="4">
    <source>
        <dbReference type="ARBA" id="ARBA00023027"/>
    </source>
</evidence>
<dbReference type="EMBL" id="CM007657">
    <property type="protein sequence ID" value="ONH95343.1"/>
    <property type="molecule type" value="Genomic_DNA"/>
</dbReference>
<feature type="domain" description="TIR" evidence="5">
    <location>
        <begin position="17"/>
        <end position="186"/>
    </location>
</feature>
<dbReference type="PANTHER" id="PTHR11017">
    <property type="entry name" value="LEUCINE-RICH REPEAT-CONTAINING PROTEIN"/>
    <property type="match status" value="1"/>
</dbReference>
<reference evidence="6 7" key="1">
    <citation type="journal article" date="2013" name="Nat. Genet.">
        <title>The high-quality draft genome of peach (Prunus persica) identifies unique patterns of genetic diversity, domestication and genome evolution.</title>
        <authorList>
            <consortium name="International Peach Genome Initiative"/>
            <person name="Verde I."/>
            <person name="Abbott A.G."/>
            <person name="Scalabrin S."/>
            <person name="Jung S."/>
            <person name="Shu S."/>
            <person name="Marroni F."/>
            <person name="Zhebentyayeva T."/>
            <person name="Dettori M.T."/>
            <person name="Grimwood J."/>
            <person name="Cattonaro F."/>
            <person name="Zuccolo A."/>
            <person name="Rossini L."/>
            <person name="Jenkins J."/>
            <person name="Vendramin E."/>
            <person name="Meisel L.A."/>
            <person name="Decroocq V."/>
            <person name="Sosinski B."/>
            <person name="Prochnik S."/>
            <person name="Mitros T."/>
            <person name="Policriti A."/>
            <person name="Cipriani G."/>
            <person name="Dondini L."/>
            <person name="Ficklin S."/>
            <person name="Goodstein D.M."/>
            <person name="Xuan P."/>
            <person name="Del Fabbro C."/>
            <person name="Aramini V."/>
            <person name="Copetti D."/>
            <person name="Gonzalez S."/>
            <person name="Horner D.S."/>
            <person name="Falchi R."/>
            <person name="Lucas S."/>
            <person name="Mica E."/>
            <person name="Maldonado J."/>
            <person name="Lazzari B."/>
            <person name="Bielenberg D."/>
            <person name="Pirona R."/>
            <person name="Miculan M."/>
            <person name="Barakat A."/>
            <person name="Testolin R."/>
            <person name="Stella A."/>
            <person name="Tartarini S."/>
            <person name="Tonutti P."/>
            <person name="Arus P."/>
            <person name="Orellana A."/>
            <person name="Wells C."/>
            <person name="Main D."/>
            <person name="Vizzotto G."/>
            <person name="Silva H."/>
            <person name="Salamini F."/>
            <person name="Schmutz J."/>
            <person name="Morgante M."/>
            <person name="Rokhsar D.S."/>
        </authorList>
    </citation>
    <scope>NUCLEOTIDE SEQUENCE [LARGE SCALE GENOMIC DNA]</scope>
    <source>
        <strain evidence="7">cv. Nemared</strain>
    </source>
</reference>
<dbReference type="Gene3D" id="3.40.50.10140">
    <property type="entry name" value="Toll/interleukin-1 receptor homology (TIR) domain"/>
    <property type="match status" value="1"/>
</dbReference>
<dbReference type="InterPro" id="IPR035897">
    <property type="entry name" value="Toll_tir_struct_dom_sf"/>
</dbReference>
<evidence type="ECO:0000313" key="6">
    <source>
        <dbReference type="EMBL" id="ONH95343.1"/>
    </source>
</evidence>
<dbReference type="SUPFAM" id="SSF52540">
    <property type="entry name" value="P-loop containing nucleoside triphosphate hydrolases"/>
    <property type="match status" value="1"/>
</dbReference>
<dbReference type="GO" id="GO:0007165">
    <property type="term" value="P:signal transduction"/>
    <property type="evidence" value="ECO:0007669"/>
    <property type="project" value="InterPro"/>
</dbReference>
<keyword evidence="2" id="KW-0677">Repeat</keyword>
<dbReference type="Pfam" id="PF00931">
    <property type="entry name" value="NB-ARC"/>
    <property type="match status" value="1"/>
</dbReference>
<dbReference type="AlphaFoldDB" id="A0A251N7P0"/>